<dbReference type="InterPro" id="IPR036271">
    <property type="entry name" value="Tet_transcr_reg_TetR-rel_C_sf"/>
</dbReference>
<gene>
    <name evidence="7" type="ORF">SAMN04489742_2912</name>
</gene>
<dbReference type="PROSITE" id="PS50977">
    <property type="entry name" value="HTH_TETR_2"/>
    <property type="match status" value="1"/>
</dbReference>
<keyword evidence="2" id="KW-0805">Transcription regulation</keyword>
<dbReference type="SUPFAM" id="SSF48498">
    <property type="entry name" value="Tetracyclin repressor-like, C-terminal domain"/>
    <property type="match status" value="1"/>
</dbReference>
<dbReference type="EMBL" id="FNKH01000002">
    <property type="protein sequence ID" value="SDQ87514.1"/>
    <property type="molecule type" value="Genomic_DNA"/>
</dbReference>
<dbReference type="Proteomes" id="UP000181917">
    <property type="component" value="Unassembled WGS sequence"/>
</dbReference>
<keyword evidence="4" id="KW-0804">Transcription</keyword>
<dbReference type="RefSeq" id="WP_074701058.1">
    <property type="nucleotide sequence ID" value="NZ_CP018863.1"/>
</dbReference>
<dbReference type="InterPro" id="IPR009057">
    <property type="entry name" value="Homeodomain-like_sf"/>
</dbReference>
<dbReference type="InterPro" id="IPR050109">
    <property type="entry name" value="HTH-type_TetR-like_transc_reg"/>
</dbReference>
<evidence type="ECO:0000256" key="2">
    <source>
        <dbReference type="ARBA" id="ARBA00023015"/>
    </source>
</evidence>
<feature type="DNA-binding region" description="H-T-H motif" evidence="5">
    <location>
        <begin position="35"/>
        <end position="54"/>
    </location>
</feature>
<name>A0A1H1EFU3_9MICC</name>
<dbReference type="OrthoDB" id="5242433at2"/>
<keyword evidence="3 5" id="KW-0238">DNA-binding</keyword>
<dbReference type="Gene3D" id="1.10.357.10">
    <property type="entry name" value="Tetracycline Repressor, domain 2"/>
    <property type="match status" value="1"/>
</dbReference>
<evidence type="ECO:0000313" key="7">
    <source>
        <dbReference type="EMBL" id="SDQ87514.1"/>
    </source>
</evidence>
<evidence type="ECO:0000256" key="3">
    <source>
        <dbReference type="ARBA" id="ARBA00023125"/>
    </source>
</evidence>
<evidence type="ECO:0000313" key="8">
    <source>
        <dbReference type="Proteomes" id="UP000181917"/>
    </source>
</evidence>
<accession>A0A1H1EFU3</accession>
<proteinExistence type="predicted"/>
<dbReference type="SUPFAM" id="SSF46689">
    <property type="entry name" value="Homeodomain-like"/>
    <property type="match status" value="1"/>
</dbReference>
<evidence type="ECO:0000256" key="1">
    <source>
        <dbReference type="ARBA" id="ARBA00022491"/>
    </source>
</evidence>
<dbReference type="InterPro" id="IPR041583">
    <property type="entry name" value="TetR_C_31"/>
</dbReference>
<dbReference type="Pfam" id="PF17940">
    <property type="entry name" value="TetR_C_31"/>
    <property type="match status" value="1"/>
</dbReference>
<evidence type="ECO:0000259" key="6">
    <source>
        <dbReference type="PROSITE" id="PS50977"/>
    </source>
</evidence>
<keyword evidence="8" id="KW-1185">Reference proteome</keyword>
<keyword evidence="1" id="KW-0678">Repressor</keyword>
<dbReference type="AlphaFoldDB" id="A0A1H1EFU3"/>
<dbReference type="KEGG" id="acry:AC20117_02910"/>
<dbReference type="PANTHER" id="PTHR30055:SF175">
    <property type="entry name" value="HTH-TYPE TRANSCRIPTIONAL REPRESSOR KSTR2"/>
    <property type="match status" value="1"/>
</dbReference>
<sequence>MTTTHEKTAKGTRTRDRMLESAVVLIPQLGWSAVTARALAGHAGVRPGIIHYHFDSLEALLAEAAVGAVREALEYPSRQLESGISLDEGLRMFLAALDGFAPDEPVNLLFIETFLAAARGGVLRDELAQVLLDFRGRTARWLERVDFDGDADAAAAVLAAAIDGLMLHRALDPGLTADVAFPVLRRALGATAATEGSSP</sequence>
<evidence type="ECO:0000256" key="4">
    <source>
        <dbReference type="ARBA" id="ARBA00023163"/>
    </source>
</evidence>
<evidence type="ECO:0000256" key="5">
    <source>
        <dbReference type="PROSITE-ProRule" id="PRU00335"/>
    </source>
</evidence>
<dbReference type="Pfam" id="PF00440">
    <property type="entry name" value="TetR_N"/>
    <property type="match status" value="1"/>
</dbReference>
<dbReference type="PANTHER" id="PTHR30055">
    <property type="entry name" value="HTH-TYPE TRANSCRIPTIONAL REGULATOR RUTR"/>
    <property type="match status" value="1"/>
</dbReference>
<reference evidence="7 8" key="1">
    <citation type="submission" date="2016-10" db="EMBL/GenBank/DDBJ databases">
        <authorList>
            <person name="de Groot N.N."/>
        </authorList>
    </citation>
    <scope>NUCLEOTIDE SEQUENCE [LARGE SCALE GENOMIC DNA]</scope>
    <source>
        <strain evidence="7 8">DSM 20117</strain>
    </source>
</reference>
<dbReference type="GO" id="GO:0000976">
    <property type="term" value="F:transcription cis-regulatory region binding"/>
    <property type="evidence" value="ECO:0007669"/>
    <property type="project" value="TreeGrafter"/>
</dbReference>
<dbReference type="STRING" id="37928.SAMN04489742_2912"/>
<dbReference type="InterPro" id="IPR001647">
    <property type="entry name" value="HTH_TetR"/>
</dbReference>
<organism evidence="7 8">
    <name type="scientific">Crystallibacter crystallopoietes</name>
    <dbReference type="NCBI Taxonomy" id="37928"/>
    <lineage>
        <taxon>Bacteria</taxon>
        <taxon>Bacillati</taxon>
        <taxon>Actinomycetota</taxon>
        <taxon>Actinomycetes</taxon>
        <taxon>Micrococcales</taxon>
        <taxon>Micrococcaceae</taxon>
        <taxon>Crystallibacter</taxon>
    </lineage>
</organism>
<protein>
    <submittedName>
        <fullName evidence="7">DNA-binding transcriptional regulator YbjK</fullName>
    </submittedName>
</protein>
<dbReference type="GO" id="GO:0003700">
    <property type="term" value="F:DNA-binding transcription factor activity"/>
    <property type="evidence" value="ECO:0007669"/>
    <property type="project" value="TreeGrafter"/>
</dbReference>
<feature type="domain" description="HTH tetR-type" evidence="6">
    <location>
        <begin position="12"/>
        <end position="72"/>
    </location>
</feature>